<evidence type="ECO:0000256" key="4">
    <source>
        <dbReference type="PIRSR" id="PIRSR602081-1"/>
    </source>
</evidence>
<evidence type="ECO:0000256" key="2">
    <source>
        <dbReference type="ARBA" id="ARBA00022630"/>
    </source>
</evidence>
<sequence length="480" mass="54100">MSIDMTQPPIIVWMRRDLRLHDHTALFEASRSGRPVIPVFICDETVQALGAAPKWRLEQGLSCFAHSLEEAGSRLTLRLGNAAIVLDRLIEETGATDVYWQRAYDPERVAQDTRIKADLTTRGIHARSFSGAVLHEPMQIKTGQGGDYKVYSAFRRAVWQRPIVPAMLAKPDLTAPETWPDSDRLADWGLGRGMKRGGAIVAQHTLVGEKAALDRLSEFLESRLAGYAGDRDVPAQPATSRLSAHLTLGEISVARCWTLAWQALETGNPGAETFLKELLWREFAGYLLWHSPHMGTEVWRPDWQGFHWNEDRHDPKFIAWTQGRTGVELVDAGMREMYVTGVMHNRVRMIVASYLTKHLRMHWRLGQDWFAECLTDWDVASNAMGWQWVAGCGPDASPYFRVFNPQTQQVKFDGKGAYINHWLAEHRGTSAHKDALSYFEAIPESWNLSPEAAYPAPIVSLAEGRTAALAAYDDWKSQKP</sequence>
<evidence type="ECO:0000256" key="3">
    <source>
        <dbReference type="ARBA" id="ARBA00022827"/>
    </source>
</evidence>
<dbReference type="Gene3D" id="1.10.579.10">
    <property type="entry name" value="DNA Cyclobutane Dipyrimidine Photolyase, subunit A, domain 3"/>
    <property type="match status" value="1"/>
</dbReference>
<dbReference type="PANTHER" id="PTHR11455">
    <property type="entry name" value="CRYPTOCHROME"/>
    <property type="match status" value="1"/>
</dbReference>
<protein>
    <submittedName>
        <fullName evidence="8">Deoxyribodipyrimidine photo-lyase</fullName>
        <ecNumber evidence="8">4.1.99.3</ecNumber>
    </submittedName>
</protein>
<gene>
    <name evidence="8" type="primary">phr</name>
    <name evidence="8" type="ORF">PEV8663_00428</name>
</gene>
<feature type="site" description="Electron transfer via tryptophanyl radical" evidence="5">
    <location>
        <position position="308"/>
    </location>
</feature>
<feature type="binding site" evidence="4">
    <location>
        <position position="274"/>
    </location>
    <ligand>
        <name>FAD</name>
        <dbReference type="ChEBI" id="CHEBI:57692"/>
    </ligand>
</feature>
<keyword evidence="3 4" id="KW-0274">FAD</keyword>
<dbReference type="PROSITE" id="PS51645">
    <property type="entry name" value="PHR_CRY_ALPHA_BETA"/>
    <property type="match status" value="1"/>
</dbReference>
<dbReference type="GO" id="GO:0009416">
    <property type="term" value="P:response to light stimulus"/>
    <property type="evidence" value="ECO:0007669"/>
    <property type="project" value="TreeGrafter"/>
</dbReference>
<feature type="binding site" evidence="4">
    <location>
        <position position="227"/>
    </location>
    <ligand>
        <name>FAD</name>
        <dbReference type="ChEBI" id="CHEBI:57692"/>
    </ligand>
</feature>
<dbReference type="GO" id="GO:0071949">
    <property type="term" value="F:FAD binding"/>
    <property type="evidence" value="ECO:0007669"/>
    <property type="project" value="TreeGrafter"/>
</dbReference>
<dbReference type="GO" id="GO:0003677">
    <property type="term" value="F:DNA binding"/>
    <property type="evidence" value="ECO:0007669"/>
    <property type="project" value="TreeGrafter"/>
</dbReference>
<dbReference type="SUPFAM" id="SSF52425">
    <property type="entry name" value="Cryptochrome/photolyase, N-terminal domain"/>
    <property type="match status" value="1"/>
</dbReference>
<evidence type="ECO:0000313" key="8">
    <source>
        <dbReference type="EMBL" id="SMX34220.1"/>
    </source>
</evidence>
<dbReference type="EMBL" id="FXYH01000001">
    <property type="protein sequence ID" value="SMX34220.1"/>
    <property type="molecule type" value="Genomic_DNA"/>
</dbReference>
<keyword evidence="9" id="KW-1185">Reference proteome</keyword>
<name>A0A238JUB0_9RHOB</name>
<dbReference type="InterPro" id="IPR014729">
    <property type="entry name" value="Rossmann-like_a/b/a_fold"/>
</dbReference>
<dbReference type="PRINTS" id="PR00147">
    <property type="entry name" value="DNAPHOTLYASE"/>
</dbReference>
<dbReference type="Pfam" id="PF03441">
    <property type="entry name" value="FAD_binding_7"/>
    <property type="match status" value="1"/>
</dbReference>
<dbReference type="InterPro" id="IPR005101">
    <property type="entry name" value="Cryptochr/Photolyase_FAD-bd"/>
</dbReference>
<organism evidence="8 9">
    <name type="scientific">Pelagimonas varians</name>
    <dbReference type="NCBI Taxonomy" id="696760"/>
    <lineage>
        <taxon>Bacteria</taxon>
        <taxon>Pseudomonadati</taxon>
        <taxon>Pseudomonadota</taxon>
        <taxon>Alphaproteobacteria</taxon>
        <taxon>Rhodobacterales</taxon>
        <taxon>Roseobacteraceae</taxon>
        <taxon>Pelagimonas</taxon>
    </lineage>
</organism>
<dbReference type="InterPro" id="IPR006050">
    <property type="entry name" value="DNA_photolyase_N"/>
</dbReference>
<dbReference type="Proteomes" id="UP000220836">
    <property type="component" value="Unassembled WGS sequence"/>
</dbReference>
<dbReference type="EC" id="4.1.99.3" evidence="8"/>
<dbReference type="PANTHER" id="PTHR11455:SF9">
    <property type="entry name" value="CRYPTOCHROME CIRCADIAN CLOCK 5 ISOFORM X1"/>
    <property type="match status" value="1"/>
</dbReference>
<dbReference type="InterPro" id="IPR036155">
    <property type="entry name" value="Crypto/Photolyase_N_sf"/>
</dbReference>
<dbReference type="AlphaFoldDB" id="A0A238JUB0"/>
<evidence type="ECO:0000259" key="7">
    <source>
        <dbReference type="PROSITE" id="PS51645"/>
    </source>
</evidence>
<feature type="domain" description="Photolyase/cryptochrome alpha/beta" evidence="7">
    <location>
        <begin position="8"/>
        <end position="134"/>
    </location>
</feature>
<reference evidence="8 9" key="1">
    <citation type="submission" date="2017-05" db="EMBL/GenBank/DDBJ databases">
        <authorList>
            <person name="Song R."/>
            <person name="Chenine A.L."/>
            <person name="Ruprecht R.M."/>
        </authorList>
    </citation>
    <scope>NUCLEOTIDE SEQUENCE [LARGE SCALE GENOMIC DNA]</scope>
    <source>
        <strain evidence="8 9">CECT 8663</strain>
    </source>
</reference>
<evidence type="ECO:0000256" key="1">
    <source>
        <dbReference type="ARBA" id="ARBA00001932"/>
    </source>
</evidence>
<dbReference type="Gene3D" id="1.25.40.80">
    <property type="match status" value="1"/>
</dbReference>
<feature type="site" description="Electron transfer via tryptophanyl radical" evidence="5">
    <location>
        <position position="386"/>
    </location>
</feature>
<feature type="site" description="Electron transfer via tryptophanyl radical" evidence="5">
    <location>
        <position position="363"/>
    </location>
</feature>
<feature type="binding site" evidence="4">
    <location>
        <begin position="239"/>
        <end position="243"/>
    </location>
    <ligand>
        <name>FAD</name>
        <dbReference type="ChEBI" id="CHEBI:57692"/>
    </ligand>
</feature>
<dbReference type="SUPFAM" id="SSF48173">
    <property type="entry name" value="Cryptochrome/photolyase FAD-binding domain"/>
    <property type="match status" value="1"/>
</dbReference>
<dbReference type="Pfam" id="PF00875">
    <property type="entry name" value="DNA_photolyase"/>
    <property type="match status" value="1"/>
</dbReference>
<evidence type="ECO:0000256" key="6">
    <source>
        <dbReference type="RuleBase" id="RU004182"/>
    </source>
</evidence>
<dbReference type="Gene3D" id="3.40.50.620">
    <property type="entry name" value="HUPs"/>
    <property type="match status" value="1"/>
</dbReference>
<comment type="similarity">
    <text evidence="6">Belongs to the DNA photolyase family.</text>
</comment>
<dbReference type="InterPro" id="IPR002081">
    <property type="entry name" value="Cryptochrome/DNA_photolyase_1"/>
</dbReference>
<comment type="cofactor">
    <cofactor evidence="4">
        <name>FAD</name>
        <dbReference type="ChEBI" id="CHEBI:57692"/>
    </cofactor>
    <text evidence="4">Binds 1 FAD per subunit.</text>
</comment>
<keyword evidence="8" id="KW-0456">Lyase</keyword>
<accession>A0A238JUB0</accession>
<keyword evidence="2 4" id="KW-0285">Flavoprotein</keyword>
<dbReference type="InterPro" id="IPR036134">
    <property type="entry name" value="Crypto/Photolyase_FAD-like_sf"/>
</dbReference>
<dbReference type="GO" id="GO:0003904">
    <property type="term" value="F:deoxyribodipyrimidine photo-lyase activity"/>
    <property type="evidence" value="ECO:0007669"/>
    <property type="project" value="UniProtKB-EC"/>
</dbReference>
<feature type="binding site" evidence="4">
    <location>
        <begin position="376"/>
        <end position="378"/>
    </location>
    <ligand>
        <name>FAD</name>
        <dbReference type="ChEBI" id="CHEBI:57692"/>
    </ligand>
</feature>
<evidence type="ECO:0000256" key="5">
    <source>
        <dbReference type="PIRSR" id="PIRSR602081-2"/>
    </source>
</evidence>
<keyword evidence="6" id="KW-0157">Chromophore</keyword>
<evidence type="ECO:0000313" key="9">
    <source>
        <dbReference type="Proteomes" id="UP000220836"/>
    </source>
</evidence>
<proteinExistence type="inferred from homology"/>
<comment type="cofactor">
    <cofactor evidence="1">
        <name>(6R)-5,10-methylene-5,6,7,8-tetrahydrofolate</name>
        <dbReference type="ChEBI" id="CHEBI:15636"/>
    </cofactor>
</comment>